<dbReference type="Proteomes" id="UP001055219">
    <property type="component" value="Unassembled WGS sequence"/>
</dbReference>
<sequence>MSNRFISGGTISSSGDDRPDQRPGEDTGVSAGTNAQWEAVQKQLDAERQQREESRRKAIEGGERSLYEVLQENKAAKEAAFAEQAKLSNQFQMLNEDDVDFLDEVREKKRQEEERLRKETEEGLKRFREQQKGGDDGGAAKQAEENEAWTVGGRKRKRKEKEGGLGVKKKIVNDVKKDDGLKKECDDGARPSEDKTSAPEAEAIVQNKKPSLSGLVSYESDDSD</sequence>
<evidence type="ECO:0000256" key="2">
    <source>
        <dbReference type="ARBA" id="ARBA00023242"/>
    </source>
</evidence>
<dbReference type="GO" id="GO:0005634">
    <property type="term" value="C:nucleus"/>
    <property type="evidence" value="ECO:0007669"/>
    <property type="project" value="UniProtKB-SubCell"/>
</dbReference>
<dbReference type="PANTHER" id="PTHR13495">
    <property type="entry name" value="NEFA-INTERACTING NUCLEAR PROTEIN NIP30"/>
    <property type="match status" value="1"/>
</dbReference>
<proteinExistence type="predicted"/>
<protein>
    <recommendedName>
        <fullName evidence="4">FAM192A/Fyv6 N-terminal domain-containing protein</fullName>
    </recommendedName>
</protein>
<feature type="region of interest" description="Disordered" evidence="3">
    <location>
        <begin position="1"/>
        <end position="64"/>
    </location>
</feature>
<feature type="domain" description="FAM192A/Fyv6 N-terminal" evidence="4">
    <location>
        <begin position="33"/>
        <end position="128"/>
    </location>
</feature>
<dbReference type="InterPro" id="IPR019331">
    <property type="entry name" value="FAM192A/Fyv6_N"/>
</dbReference>
<dbReference type="RefSeq" id="XP_051366812.1">
    <property type="nucleotide sequence ID" value="XM_051505945.1"/>
</dbReference>
<evidence type="ECO:0000313" key="5">
    <source>
        <dbReference type="EMBL" id="KAI6785956.1"/>
    </source>
</evidence>
<dbReference type="OrthoDB" id="75807at2759"/>
<organism evidence="5 6">
    <name type="scientific">Emericellopsis cladophorae</name>
    <dbReference type="NCBI Taxonomy" id="2686198"/>
    <lineage>
        <taxon>Eukaryota</taxon>
        <taxon>Fungi</taxon>
        <taxon>Dikarya</taxon>
        <taxon>Ascomycota</taxon>
        <taxon>Pezizomycotina</taxon>
        <taxon>Sordariomycetes</taxon>
        <taxon>Hypocreomycetidae</taxon>
        <taxon>Hypocreales</taxon>
        <taxon>Bionectriaceae</taxon>
        <taxon>Emericellopsis</taxon>
    </lineage>
</organism>
<feature type="region of interest" description="Disordered" evidence="3">
    <location>
        <begin position="110"/>
        <end position="224"/>
    </location>
</feature>
<dbReference type="EMBL" id="JAGIXG020000001">
    <property type="protein sequence ID" value="KAI6785956.1"/>
    <property type="molecule type" value="Genomic_DNA"/>
</dbReference>
<name>A0A9P9Y9J0_9HYPO</name>
<dbReference type="Pfam" id="PF10187">
    <property type="entry name" value="FAM192A_Fyv6_N"/>
    <property type="match status" value="1"/>
</dbReference>
<comment type="subcellular location">
    <subcellularLocation>
        <location evidence="1">Nucleus</location>
    </subcellularLocation>
</comment>
<reference evidence="5" key="1">
    <citation type="journal article" date="2021" name="J Fungi (Basel)">
        <title>Genomic and Metabolomic Analyses of the Marine Fungus Emericellopsis cladophorae: Insights into Saltwater Adaptability Mechanisms and Its Biosynthetic Potential.</title>
        <authorList>
            <person name="Goncalves M.F.M."/>
            <person name="Hilario S."/>
            <person name="Van de Peer Y."/>
            <person name="Esteves A.C."/>
            <person name="Alves A."/>
        </authorList>
    </citation>
    <scope>NUCLEOTIDE SEQUENCE</scope>
    <source>
        <strain evidence="5">MUM 19.33</strain>
    </source>
</reference>
<dbReference type="PANTHER" id="PTHR13495:SF0">
    <property type="entry name" value="PSME3-INTERACTING PROTEIN"/>
    <property type="match status" value="1"/>
</dbReference>
<feature type="compositionally biased region" description="Basic and acidic residues" evidence="3">
    <location>
        <begin position="110"/>
        <end position="135"/>
    </location>
</feature>
<keyword evidence="6" id="KW-1185">Reference proteome</keyword>
<evidence type="ECO:0000256" key="1">
    <source>
        <dbReference type="ARBA" id="ARBA00004123"/>
    </source>
</evidence>
<evidence type="ECO:0000313" key="6">
    <source>
        <dbReference type="Proteomes" id="UP001055219"/>
    </source>
</evidence>
<dbReference type="AlphaFoldDB" id="A0A9P9Y9J0"/>
<reference evidence="5" key="2">
    <citation type="submission" date="2022-07" db="EMBL/GenBank/DDBJ databases">
        <authorList>
            <person name="Goncalves M.F.M."/>
            <person name="Hilario S."/>
            <person name="Van De Peer Y."/>
            <person name="Esteves A.C."/>
            <person name="Alves A."/>
        </authorList>
    </citation>
    <scope>NUCLEOTIDE SEQUENCE</scope>
    <source>
        <strain evidence="5">MUM 19.33</strain>
    </source>
</reference>
<feature type="compositionally biased region" description="Low complexity" evidence="3">
    <location>
        <begin position="1"/>
        <end position="14"/>
    </location>
</feature>
<gene>
    <name evidence="5" type="ORF">J7T54_006295</name>
</gene>
<feature type="compositionally biased region" description="Basic and acidic residues" evidence="3">
    <location>
        <begin position="171"/>
        <end position="197"/>
    </location>
</feature>
<evidence type="ECO:0000256" key="3">
    <source>
        <dbReference type="SAM" id="MobiDB-lite"/>
    </source>
</evidence>
<feature type="compositionally biased region" description="Basic and acidic residues" evidence="3">
    <location>
        <begin position="15"/>
        <end position="25"/>
    </location>
</feature>
<accession>A0A9P9Y9J0</accession>
<evidence type="ECO:0000259" key="4">
    <source>
        <dbReference type="Pfam" id="PF10187"/>
    </source>
</evidence>
<feature type="compositionally biased region" description="Basic and acidic residues" evidence="3">
    <location>
        <begin position="44"/>
        <end position="64"/>
    </location>
</feature>
<dbReference type="InterPro" id="IPR039845">
    <property type="entry name" value="FAM192A"/>
</dbReference>
<comment type="caution">
    <text evidence="5">The sequence shown here is derived from an EMBL/GenBank/DDBJ whole genome shotgun (WGS) entry which is preliminary data.</text>
</comment>
<keyword evidence="2" id="KW-0539">Nucleus</keyword>
<dbReference type="GeneID" id="75832773"/>